<sequence>MTEKTTSSYKGLQVIGAGLPRTATTSLHNALETLGYAPCHTFRTHISGDNLPYTHVRTWQKALDLQHDKPARQALLRLLYSSTGVPAAVDAPTCLFVDDLVEIYPEAKIVLGVRSSPAAWRTSFNATIGRVMSPSMKRATYLFPGMRFGLHPLLDRMDALSRQRYGYAWSDWESEEACTKHNEWVKSVVPKERLLVFEPKMGYEGLCEFLGS</sequence>
<evidence type="ECO:0000313" key="1">
    <source>
        <dbReference type="EMBL" id="KAK4497049.1"/>
    </source>
</evidence>
<protein>
    <recommendedName>
        <fullName evidence="3">P-loop containing nucleoside triphosphate hydrolase protein</fullName>
    </recommendedName>
</protein>
<dbReference type="InterPro" id="IPR040632">
    <property type="entry name" value="Sulfotransfer_4"/>
</dbReference>
<proteinExistence type="predicted"/>
<dbReference type="PANTHER" id="PTHR36978">
    <property type="entry name" value="P-LOOP CONTAINING NUCLEOTIDE TRIPHOSPHATE HYDROLASE"/>
    <property type="match status" value="1"/>
</dbReference>
<evidence type="ECO:0000313" key="2">
    <source>
        <dbReference type="Proteomes" id="UP001305779"/>
    </source>
</evidence>
<dbReference type="SUPFAM" id="SSF52540">
    <property type="entry name" value="P-loop containing nucleoside triphosphate hydrolases"/>
    <property type="match status" value="1"/>
</dbReference>
<dbReference type="Proteomes" id="UP001305779">
    <property type="component" value="Unassembled WGS sequence"/>
</dbReference>
<dbReference type="PANTHER" id="PTHR36978:SF3">
    <property type="entry name" value="P-LOOP CONTAINING NUCLEOSIDE TRIPHOSPHATE HYDROLASE PROTEIN"/>
    <property type="match status" value="1"/>
</dbReference>
<comment type="caution">
    <text evidence="1">The sequence shown here is derived from an EMBL/GenBank/DDBJ whole genome shotgun (WGS) entry which is preliminary data.</text>
</comment>
<reference evidence="1 2" key="1">
    <citation type="journal article" date="2023" name="G3 (Bethesda)">
        <title>A chromosome-level genome assembly of Zasmidium syzygii isolated from banana leaves.</title>
        <authorList>
            <person name="van Westerhoven A.C."/>
            <person name="Mehrabi R."/>
            <person name="Talebi R."/>
            <person name="Steentjes M.B.F."/>
            <person name="Corcolon B."/>
            <person name="Chong P.A."/>
            <person name="Kema G.H.J."/>
            <person name="Seidl M.F."/>
        </authorList>
    </citation>
    <scope>NUCLEOTIDE SEQUENCE [LARGE SCALE GENOMIC DNA]</scope>
    <source>
        <strain evidence="1 2">P124</strain>
    </source>
</reference>
<gene>
    <name evidence="1" type="ORF">PRZ48_011498</name>
</gene>
<dbReference type="EMBL" id="JAXOVC010000009">
    <property type="protein sequence ID" value="KAK4497049.1"/>
    <property type="molecule type" value="Genomic_DNA"/>
</dbReference>
<dbReference type="Pfam" id="PF17784">
    <property type="entry name" value="Sulfotransfer_4"/>
    <property type="match status" value="1"/>
</dbReference>
<organism evidence="1 2">
    <name type="scientific">Zasmidium cellare</name>
    <name type="common">Wine cellar mold</name>
    <name type="synonym">Racodium cellare</name>
    <dbReference type="NCBI Taxonomy" id="395010"/>
    <lineage>
        <taxon>Eukaryota</taxon>
        <taxon>Fungi</taxon>
        <taxon>Dikarya</taxon>
        <taxon>Ascomycota</taxon>
        <taxon>Pezizomycotina</taxon>
        <taxon>Dothideomycetes</taxon>
        <taxon>Dothideomycetidae</taxon>
        <taxon>Mycosphaerellales</taxon>
        <taxon>Mycosphaerellaceae</taxon>
        <taxon>Zasmidium</taxon>
    </lineage>
</organism>
<name>A0ABR0E6L0_ZASCE</name>
<accession>A0ABR0E6L0</accession>
<dbReference type="Gene3D" id="3.40.50.300">
    <property type="entry name" value="P-loop containing nucleotide triphosphate hydrolases"/>
    <property type="match status" value="1"/>
</dbReference>
<dbReference type="InterPro" id="IPR027417">
    <property type="entry name" value="P-loop_NTPase"/>
</dbReference>
<keyword evidence="2" id="KW-1185">Reference proteome</keyword>
<evidence type="ECO:0008006" key="3">
    <source>
        <dbReference type="Google" id="ProtNLM"/>
    </source>
</evidence>